<keyword evidence="5 6" id="KW-0460">Magnesium</keyword>
<comment type="cofactor">
    <cofactor evidence="6">
        <name>Mg(2+)</name>
        <dbReference type="ChEBI" id="CHEBI:18420"/>
    </cofactor>
</comment>
<dbReference type="KEGG" id="stri:C7M71_014520"/>
<proteinExistence type="inferred from homology"/>
<protein>
    <recommendedName>
        <fullName evidence="6">Ribonuclease VapC</fullName>
        <shortName evidence="6">RNase VapC</shortName>
        <ecNumber evidence="6">3.1.-.-</ecNumber>
    </recommendedName>
    <alternativeName>
        <fullName evidence="6">Toxin VapC</fullName>
    </alternativeName>
</protein>
<evidence type="ECO:0000256" key="4">
    <source>
        <dbReference type="ARBA" id="ARBA00022801"/>
    </source>
</evidence>
<dbReference type="EMBL" id="CP031264">
    <property type="protein sequence ID" value="AXI78465.1"/>
    <property type="molecule type" value="Genomic_DNA"/>
</dbReference>
<evidence type="ECO:0000256" key="1">
    <source>
        <dbReference type="ARBA" id="ARBA00022649"/>
    </source>
</evidence>
<comment type="similarity">
    <text evidence="6">Belongs to the PINc/VapC protein family.</text>
</comment>
<keyword evidence="4 6" id="KW-0378">Hydrolase</keyword>
<dbReference type="OrthoDB" id="4750219at2"/>
<dbReference type="GO" id="GO:0000287">
    <property type="term" value="F:magnesium ion binding"/>
    <property type="evidence" value="ECO:0007669"/>
    <property type="project" value="UniProtKB-UniRule"/>
</dbReference>
<dbReference type="Gene3D" id="3.40.50.1010">
    <property type="entry name" value="5'-nuclease"/>
    <property type="match status" value="1"/>
</dbReference>
<accession>A0A345SXL0</accession>
<evidence type="ECO:0000256" key="5">
    <source>
        <dbReference type="ARBA" id="ARBA00022842"/>
    </source>
</evidence>
<feature type="binding site" evidence="6">
    <location>
        <position position="91"/>
    </location>
    <ligand>
        <name>Mg(2+)</name>
        <dbReference type="ChEBI" id="CHEBI:18420"/>
    </ligand>
</feature>
<dbReference type="EC" id="3.1.-.-" evidence="6"/>
<keyword evidence="1 6" id="KW-1277">Toxin-antitoxin system</keyword>
<dbReference type="InterPro" id="IPR002716">
    <property type="entry name" value="PIN_dom"/>
</dbReference>
<dbReference type="SUPFAM" id="SSF88723">
    <property type="entry name" value="PIN domain-like"/>
    <property type="match status" value="1"/>
</dbReference>
<evidence type="ECO:0000256" key="2">
    <source>
        <dbReference type="ARBA" id="ARBA00022722"/>
    </source>
</evidence>
<gene>
    <name evidence="6" type="primary">vapC</name>
    <name evidence="8" type="ORF">C7M71_014520</name>
</gene>
<keyword evidence="2 6" id="KW-0540">Nuclease</keyword>
<keyword evidence="6" id="KW-0800">Toxin</keyword>
<reference evidence="9" key="1">
    <citation type="submission" date="2018-07" db="EMBL/GenBank/DDBJ databases">
        <title>Streptacidiphilus bronchialis DSM 106435 chromosome.</title>
        <authorList>
            <person name="Batra D."/>
            <person name="Gulvik C.A."/>
        </authorList>
    </citation>
    <scope>NUCLEOTIDE SEQUENCE [LARGE SCALE GENOMIC DNA]</scope>
    <source>
        <strain evidence="9">DSM 106435</strain>
    </source>
</reference>
<evidence type="ECO:0000259" key="7">
    <source>
        <dbReference type="Pfam" id="PF01850"/>
    </source>
</evidence>
<keyword evidence="3 6" id="KW-0479">Metal-binding</keyword>
<dbReference type="GO" id="GO:0004540">
    <property type="term" value="F:RNA nuclease activity"/>
    <property type="evidence" value="ECO:0007669"/>
    <property type="project" value="InterPro"/>
</dbReference>
<dbReference type="Pfam" id="PF01850">
    <property type="entry name" value="PIN"/>
    <property type="match status" value="1"/>
</dbReference>
<dbReference type="GO" id="GO:0016787">
    <property type="term" value="F:hydrolase activity"/>
    <property type="evidence" value="ECO:0007669"/>
    <property type="project" value="UniProtKB-KW"/>
</dbReference>
<dbReference type="InterPro" id="IPR022907">
    <property type="entry name" value="VapC_family"/>
</dbReference>
<name>A0A345SXL0_9ACTN</name>
<feature type="binding site" evidence="6">
    <location>
        <position position="5"/>
    </location>
    <ligand>
        <name>Mg(2+)</name>
        <dbReference type="ChEBI" id="CHEBI:18420"/>
    </ligand>
</feature>
<evidence type="ECO:0000256" key="6">
    <source>
        <dbReference type="HAMAP-Rule" id="MF_00265"/>
    </source>
</evidence>
<sequence length="130" mass="14165">MIYLDSAAVVKLVHAEPESQALRAWLDERADTGWTSSALVEIESFRALARHAPEAVARLHPVLDLIDLVDLDASVRILAQTVRPAAVRSLDAIHLGTALRIRSRLTSFVTYDKRLADAAQAAGLTVDMPV</sequence>
<dbReference type="Proteomes" id="UP000249340">
    <property type="component" value="Chromosome"/>
</dbReference>
<organism evidence="8 9">
    <name type="scientific">Peterkaempfera bronchialis</name>
    <dbReference type="NCBI Taxonomy" id="2126346"/>
    <lineage>
        <taxon>Bacteria</taxon>
        <taxon>Bacillati</taxon>
        <taxon>Actinomycetota</taxon>
        <taxon>Actinomycetes</taxon>
        <taxon>Kitasatosporales</taxon>
        <taxon>Streptomycetaceae</taxon>
        <taxon>Peterkaempfera</taxon>
    </lineage>
</organism>
<dbReference type="RefSeq" id="WP_111489815.1">
    <property type="nucleotide sequence ID" value="NZ_CP031264.1"/>
</dbReference>
<comment type="function">
    <text evidence="6">Toxic component of a toxin-antitoxin (TA) system. An RNase.</text>
</comment>
<dbReference type="InterPro" id="IPR029060">
    <property type="entry name" value="PIN-like_dom_sf"/>
</dbReference>
<evidence type="ECO:0000256" key="3">
    <source>
        <dbReference type="ARBA" id="ARBA00022723"/>
    </source>
</evidence>
<feature type="domain" description="PIN" evidence="7">
    <location>
        <begin position="2"/>
        <end position="119"/>
    </location>
</feature>
<evidence type="ECO:0000313" key="9">
    <source>
        <dbReference type="Proteomes" id="UP000249340"/>
    </source>
</evidence>
<dbReference type="HAMAP" id="MF_00265">
    <property type="entry name" value="VapC_Nob1"/>
    <property type="match status" value="1"/>
</dbReference>
<evidence type="ECO:0000313" key="8">
    <source>
        <dbReference type="EMBL" id="AXI78465.1"/>
    </source>
</evidence>
<dbReference type="GO" id="GO:0090729">
    <property type="term" value="F:toxin activity"/>
    <property type="evidence" value="ECO:0007669"/>
    <property type="project" value="UniProtKB-KW"/>
</dbReference>
<keyword evidence="9" id="KW-1185">Reference proteome</keyword>
<dbReference type="CDD" id="cd09874">
    <property type="entry name" value="PIN_MT3492-like"/>
    <property type="match status" value="1"/>
</dbReference>
<dbReference type="AlphaFoldDB" id="A0A345SXL0"/>